<dbReference type="GO" id="GO:0005886">
    <property type="term" value="C:plasma membrane"/>
    <property type="evidence" value="ECO:0007669"/>
    <property type="project" value="UniProtKB-SubCell"/>
</dbReference>
<dbReference type="AlphaFoldDB" id="A0A7W7U8D9"/>
<keyword evidence="7 10" id="KW-1133">Transmembrane helix</keyword>
<dbReference type="InterPro" id="IPR050277">
    <property type="entry name" value="Sodium:Solute_Symporter"/>
</dbReference>
<keyword evidence="6" id="KW-0769">Symport</keyword>
<dbReference type="EMBL" id="JACHJY010000015">
    <property type="protein sequence ID" value="MBB4986856.1"/>
    <property type="molecule type" value="Genomic_DNA"/>
</dbReference>
<evidence type="ECO:0000256" key="6">
    <source>
        <dbReference type="ARBA" id="ARBA00022847"/>
    </source>
</evidence>
<feature type="transmembrane region" description="Helical" evidence="10">
    <location>
        <begin position="27"/>
        <end position="47"/>
    </location>
</feature>
<dbReference type="RefSeq" id="WP_184932996.1">
    <property type="nucleotide sequence ID" value="NZ_JACHJY010000015.1"/>
</dbReference>
<keyword evidence="8 10" id="KW-0472">Membrane</keyword>
<accession>A0A7W7U8D9</accession>
<dbReference type="InterPro" id="IPR001734">
    <property type="entry name" value="Na/solute_symporter"/>
</dbReference>
<evidence type="ECO:0000256" key="3">
    <source>
        <dbReference type="ARBA" id="ARBA00022448"/>
    </source>
</evidence>
<reference evidence="11 12" key="1">
    <citation type="submission" date="2020-08" db="EMBL/GenBank/DDBJ databases">
        <title>Genomic Encyclopedia of Type Strains, Phase III (KMG-III): the genomes of soil and plant-associated and newly described type strains.</title>
        <authorList>
            <person name="Whitman W."/>
        </authorList>
    </citation>
    <scope>NUCLEOTIDE SEQUENCE [LARGE SCALE GENOMIC DNA]</scope>
    <source>
        <strain evidence="11 12">SFB5A</strain>
    </source>
</reference>
<dbReference type="GO" id="GO:0015123">
    <property type="term" value="F:acetate transmembrane transporter activity"/>
    <property type="evidence" value="ECO:0007669"/>
    <property type="project" value="TreeGrafter"/>
</dbReference>
<sequence>MAPRRPCTGGSRWASSGGFGTAARAPVISAFLVSVGLCLLWVFTLASQDDRPERLHVADRSLSPLLDGLALAGEQITIVVLVAVTGVVALFGCDGFSSAVDSVIALAVLIPFAQKIRDTGGYTLGDFFSQRASGPGPRRAAPVVTLVITPPLLMVQLRAGDISAALLIGMPTGTAQVACMIMMGFLVAFHGYPIEFLVTFSLGVTASCVFPVLVYSFFWRGFDHRGLQWSVYGGLFLCTVLTFFSPTVSGTDYALWPRADFDWYPLHAPGLVSVPAAFLLGWLGSRRSRAATAPVPRHP</sequence>
<feature type="transmembrane region" description="Helical" evidence="10">
    <location>
        <begin position="226"/>
        <end position="244"/>
    </location>
</feature>
<feature type="transmembrane region" description="Helical" evidence="10">
    <location>
        <begin position="164"/>
        <end position="190"/>
    </location>
</feature>
<evidence type="ECO:0000256" key="1">
    <source>
        <dbReference type="ARBA" id="ARBA00004651"/>
    </source>
</evidence>
<keyword evidence="4" id="KW-1003">Cell membrane</keyword>
<dbReference type="InterPro" id="IPR038377">
    <property type="entry name" value="Na/Glc_symporter_sf"/>
</dbReference>
<dbReference type="PANTHER" id="PTHR48086">
    <property type="entry name" value="SODIUM/PROLINE SYMPORTER-RELATED"/>
    <property type="match status" value="1"/>
</dbReference>
<evidence type="ECO:0000256" key="10">
    <source>
        <dbReference type="SAM" id="Phobius"/>
    </source>
</evidence>
<comment type="caution">
    <text evidence="11">The sequence shown here is derived from an EMBL/GenBank/DDBJ whole genome shotgun (WGS) entry which is preliminary data.</text>
</comment>
<dbReference type="Pfam" id="PF00474">
    <property type="entry name" value="SSF"/>
    <property type="match status" value="1"/>
</dbReference>
<evidence type="ECO:0000256" key="8">
    <source>
        <dbReference type="ARBA" id="ARBA00023136"/>
    </source>
</evidence>
<dbReference type="PROSITE" id="PS50283">
    <property type="entry name" value="NA_SOLUT_SYMP_3"/>
    <property type="match status" value="1"/>
</dbReference>
<evidence type="ECO:0000256" key="7">
    <source>
        <dbReference type="ARBA" id="ARBA00022989"/>
    </source>
</evidence>
<keyword evidence="3" id="KW-0813">Transport</keyword>
<dbReference type="PANTHER" id="PTHR48086:SF6">
    <property type="entry name" value="CATION_ACETATE SYMPORTER ACTP"/>
    <property type="match status" value="1"/>
</dbReference>
<evidence type="ECO:0000313" key="12">
    <source>
        <dbReference type="Proteomes" id="UP000582643"/>
    </source>
</evidence>
<comment type="subcellular location">
    <subcellularLocation>
        <location evidence="1">Cell membrane</location>
        <topology evidence="1">Multi-pass membrane protein</topology>
    </subcellularLocation>
</comment>
<dbReference type="GO" id="GO:0015293">
    <property type="term" value="F:symporter activity"/>
    <property type="evidence" value="ECO:0007669"/>
    <property type="project" value="UniProtKB-KW"/>
</dbReference>
<evidence type="ECO:0000256" key="5">
    <source>
        <dbReference type="ARBA" id="ARBA00022692"/>
    </source>
</evidence>
<evidence type="ECO:0000313" key="11">
    <source>
        <dbReference type="EMBL" id="MBB4986856.1"/>
    </source>
</evidence>
<feature type="transmembrane region" description="Helical" evidence="10">
    <location>
        <begin position="68"/>
        <end position="90"/>
    </location>
</feature>
<name>A0A7W7U8D9_9ACTN</name>
<organism evidence="11 12">
    <name type="scientific">Streptomyces nymphaeiformis</name>
    <dbReference type="NCBI Taxonomy" id="2663842"/>
    <lineage>
        <taxon>Bacteria</taxon>
        <taxon>Bacillati</taxon>
        <taxon>Actinomycetota</taxon>
        <taxon>Actinomycetes</taxon>
        <taxon>Kitasatosporales</taxon>
        <taxon>Streptomycetaceae</taxon>
        <taxon>Streptomyces</taxon>
    </lineage>
</organism>
<evidence type="ECO:0000256" key="2">
    <source>
        <dbReference type="ARBA" id="ARBA00006434"/>
    </source>
</evidence>
<keyword evidence="5 10" id="KW-0812">Transmembrane</keyword>
<feature type="transmembrane region" description="Helical" evidence="10">
    <location>
        <begin position="264"/>
        <end position="283"/>
    </location>
</feature>
<evidence type="ECO:0000256" key="9">
    <source>
        <dbReference type="RuleBase" id="RU362091"/>
    </source>
</evidence>
<dbReference type="Gene3D" id="1.20.1730.10">
    <property type="entry name" value="Sodium/glucose cotransporter"/>
    <property type="match status" value="1"/>
</dbReference>
<keyword evidence="12" id="KW-1185">Reference proteome</keyword>
<gene>
    <name evidence="11" type="ORF">GGE06_007828</name>
</gene>
<dbReference type="GO" id="GO:0006847">
    <property type="term" value="P:plasma membrane acetate transport"/>
    <property type="evidence" value="ECO:0007669"/>
    <property type="project" value="TreeGrafter"/>
</dbReference>
<dbReference type="Proteomes" id="UP000582643">
    <property type="component" value="Unassembled WGS sequence"/>
</dbReference>
<protein>
    <submittedName>
        <fullName evidence="11">Na+(H+)/acetate symporter ActP</fullName>
    </submittedName>
</protein>
<proteinExistence type="inferred from homology"/>
<comment type="similarity">
    <text evidence="2 9">Belongs to the sodium:solute symporter (SSF) (TC 2.A.21) family.</text>
</comment>
<feature type="transmembrane region" description="Helical" evidence="10">
    <location>
        <begin position="196"/>
        <end position="219"/>
    </location>
</feature>
<evidence type="ECO:0000256" key="4">
    <source>
        <dbReference type="ARBA" id="ARBA00022475"/>
    </source>
</evidence>